<evidence type="ECO:0000256" key="1">
    <source>
        <dbReference type="ARBA" id="ARBA00000500"/>
    </source>
</evidence>
<evidence type="ECO:0000256" key="4">
    <source>
        <dbReference type="ARBA" id="ARBA00022801"/>
    </source>
</evidence>
<dbReference type="Proteomes" id="UP000325292">
    <property type="component" value="Chromosome"/>
</dbReference>
<evidence type="ECO:0000256" key="5">
    <source>
        <dbReference type="ARBA" id="ARBA00024179"/>
    </source>
</evidence>
<dbReference type="InterPro" id="IPR006379">
    <property type="entry name" value="HAD-SF_hydro_IIB"/>
</dbReference>
<evidence type="ECO:0000256" key="3">
    <source>
        <dbReference type="ARBA" id="ARBA00008770"/>
    </source>
</evidence>
<dbReference type="NCBIfam" id="TIGR01484">
    <property type="entry name" value="HAD-SF-IIB"/>
    <property type="match status" value="1"/>
</dbReference>
<dbReference type="Gene3D" id="3.30.70.1020">
    <property type="entry name" value="Trehalose-6-phosphate phosphatase related protein, domain 2"/>
    <property type="match status" value="1"/>
</dbReference>
<evidence type="ECO:0000256" key="2">
    <source>
        <dbReference type="ARBA" id="ARBA00005199"/>
    </source>
</evidence>
<comment type="pathway">
    <text evidence="2 6">Glycan biosynthesis; trehalose biosynthesis.</text>
</comment>
<dbReference type="PANTHER" id="PTHR43768:SF3">
    <property type="entry name" value="TREHALOSE 6-PHOSPHATE PHOSPHATASE"/>
    <property type="match status" value="1"/>
</dbReference>
<proteinExistence type="inferred from homology"/>
<keyword evidence="6" id="KW-0479">Metal-binding</keyword>
<evidence type="ECO:0000313" key="8">
    <source>
        <dbReference type="Proteomes" id="UP000325292"/>
    </source>
</evidence>
<comment type="function">
    <text evidence="5 6">Removes the phosphate from trehalose 6-phosphate to produce free trehalose.</text>
</comment>
<dbReference type="SUPFAM" id="SSF56784">
    <property type="entry name" value="HAD-like"/>
    <property type="match status" value="1"/>
</dbReference>
<dbReference type="InterPro" id="IPR036412">
    <property type="entry name" value="HAD-like_sf"/>
</dbReference>
<dbReference type="EC" id="3.1.3.12" evidence="6"/>
<dbReference type="InterPro" id="IPR023214">
    <property type="entry name" value="HAD_sf"/>
</dbReference>
<dbReference type="Pfam" id="PF02358">
    <property type="entry name" value="Trehalose_PPase"/>
    <property type="match status" value="1"/>
</dbReference>
<comment type="catalytic activity">
    <reaction evidence="1 6">
        <text>alpha,alpha-trehalose 6-phosphate + H2O = alpha,alpha-trehalose + phosphate</text>
        <dbReference type="Rhea" id="RHEA:23420"/>
        <dbReference type="ChEBI" id="CHEBI:15377"/>
        <dbReference type="ChEBI" id="CHEBI:16551"/>
        <dbReference type="ChEBI" id="CHEBI:43474"/>
        <dbReference type="ChEBI" id="CHEBI:58429"/>
        <dbReference type="EC" id="3.1.3.12"/>
    </reaction>
</comment>
<dbReference type="Gene3D" id="3.40.50.1000">
    <property type="entry name" value="HAD superfamily/HAD-like"/>
    <property type="match status" value="1"/>
</dbReference>
<comment type="similarity">
    <text evidence="3 6">Belongs to the trehalose phosphatase family.</text>
</comment>
<dbReference type="EMBL" id="CP019454">
    <property type="protein sequence ID" value="AUW94562.1"/>
    <property type="molecule type" value="Genomic_DNA"/>
</dbReference>
<sequence>MSKPLFSEFMLHRLVCDRHIQSCAWFMDIDGTLLDLAPSPDRVHVPESLLWALGQIAQSPQHRIALISGRALSDIQQRFAPLPLIFSGNHGAEYQAGPEHWTHENVQAFGRHHDAIAKALAPLRQEFSGLFIEDKTYSFSVHYRQVAAAEGPAVARRVREAMTGIEAIEIVPAKLCWEIRPKPGPTKADAVHVLWQRVQAILPSPTLAVVIGDDRTDEDAFAALPSAVTIHVGDGPTTAQWTLPSPAAVRALLQHTAQHLTTFFSC</sequence>
<dbReference type="InterPro" id="IPR044651">
    <property type="entry name" value="OTSB-like"/>
</dbReference>
<name>A0ABM6RTC6_9FIRM</name>
<keyword evidence="4 6" id="KW-0378">Hydrolase</keyword>
<organism evidence="7 8">
    <name type="scientific">Sulfobacillus thermotolerans</name>
    <dbReference type="NCBI Taxonomy" id="338644"/>
    <lineage>
        <taxon>Bacteria</taxon>
        <taxon>Bacillati</taxon>
        <taxon>Bacillota</taxon>
        <taxon>Clostridia</taxon>
        <taxon>Eubacteriales</taxon>
        <taxon>Clostridiales Family XVII. Incertae Sedis</taxon>
        <taxon>Sulfobacillus</taxon>
    </lineage>
</organism>
<keyword evidence="6" id="KW-0460">Magnesium</keyword>
<keyword evidence="8" id="KW-1185">Reference proteome</keyword>
<dbReference type="NCBIfam" id="TIGR00685">
    <property type="entry name" value="T6PP"/>
    <property type="match status" value="1"/>
</dbReference>
<comment type="cofactor">
    <cofactor evidence="6">
        <name>Mg(2+)</name>
        <dbReference type="ChEBI" id="CHEBI:18420"/>
    </cofactor>
</comment>
<dbReference type="InterPro" id="IPR003337">
    <property type="entry name" value="Trehalose_PPase"/>
</dbReference>
<dbReference type="PANTHER" id="PTHR43768">
    <property type="entry name" value="TREHALOSE 6-PHOSPHATE PHOSPHATASE"/>
    <property type="match status" value="1"/>
</dbReference>
<protein>
    <recommendedName>
        <fullName evidence="6">Trehalose 6-phosphate phosphatase</fullName>
        <ecNumber evidence="6">3.1.3.12</ecNumber>
    </recommendedName>
</protein>
<evidence type="ECO:0000256" key="6">
    <source>
        <dbReference type="RuleBase" id="RU361117"/>
    </source>
</evidence>
<accession>A0ABM6RTC6</accession>
<reference evidence="7 8" key="1">
    <citation type="journal article" date="2019" name="Sci. Rep.">
        <title>Sulfobacillus thermotolerans: new insights into resistance and metabolic capacities of acidophilic chemolithotrophs.</title>
        <authorList>
            <person name="Panyushkina A.E."/>
            <person name="Babenko V.V."/>
            <person name="Nikitina A.S."/>
            <person name="Selezneva O.V."/>
            <person name="Tsaplina I.A."/>
            <person name="Letarova M.A."/>
            <person name="Kostryukova E.S."/>
            <person name="Letarov A.V."/>
        </authorList>
    </citation>
    <scope>NUCLEOTIDE SEQUENCE [LARGE SCALE GENOMIC DNA]</scope>
    <source>
        <strain evidence="7 8">Kr1</strain>
    </source>
</reference>
<evidence type="ECO:0000313" key="7">
    <source>
        <dbReference type="EMBL" id="AUW94562.1"/>
    </source>
</evidence>
<gene>
    <name evidence="7" type="ORF">BXT84_11915</name>
</gene>